<feature type="domain" description="Peptidase S1" evidence="2">
    <location>
        <begin position="75"/>
        <end position="288"/>
    </location>
</feature>
<protein>
    <submittedName>
        <fullName evidence="3">Unannotated protein</fullName>
    </submittedName>
</protein>
<dbReference type="EMBL" id="CAFBLI010000031">
    <property type="protein sequence ID" value="CAB4864071.1"/>
    <property type="molecule type" value="Genomic_DNA"/>
</dbReference>
<evidence type="ECO:0000313" key="3">
    <source>
        <dbReference type="EMBL" id="CAB4691747.1"/>
    </source>
</evidence>
<dbReference type="AlphaFoldDB" id="A0A6J6NZG0"/>
<dbReference type="GO" id="GO:0004252">
    <property type="term" value="F:serine-type endopeptidase activity"/>
    <property type="evidence" value="ECO:0007669"/>
    <property type="project" value="InterPro"/>
</dbReference>
<dbReference type="InterPro" id="IPR009003">
    <property type="entry name" value="Peptidase_S1_PA"/>
</dbReference>
<dbReference type="EMBL" id="CAEZXH010000090">
    <property type="protein sequence ID" value="CAB4691747.1"/>
    <property type="molecule type" value="Genomic_DNA"/>
</dbReference>
<accession>A0A6J6NZG0</accession>
<evidence type="ECO:0000313" key="4">
    <source>
        <dbReference type="EMBL" id="CAB4864071.1"/>
    </source>
</evidence>
<dbReference type="SUPFAM" id="SSF50494">
    <property type="entry name" value="Trypsin-like serine proteases"/>
    <property type="match status" value="1"/>
</dbReference>
<name>A0A6J6NZG0_9ZZZZ</name>
<dbReference type="Gene3D" id="2.40.10.10">
    <property type="entry name" value="Trypsin-like serine proteases"/>
    <property type="match status" value="1"/>
</dbReference>
<dbReference type="Pfam" id="PF00089">
    <property type="entry name" value="Trypsin"/>
    <property type="match status" value="1"/>
</dbReference>
<dbReference type="InterPro" id="IPR001254">
    <property type="entry name" value="Trypsin_dom"/>
</dbReference>
<gene>
    <name evidence="3" type="ORF">UFOPK2360_01182</name>
    <name evidence="4" type="ORF">UFOPK3306_00580</name>
</gene>
<dbReference type="InterPro" id="IPR043504">
    <property type="entry name" value="Peptidase_S1_PA_chymotrypsin"/>
</dbReference>
<evidence type="ECO:0000259" key="2">
    <source>
        <dbReference type="Pfam" id="PF00089"/>
    </source>
</evidence>
<keyword evidence="1" id="KW-0175">Coiled coil</keyword>
<dbReference type="GO" id="GO:0006508">
    <property type="term" value="P:proteolysis"/>
    <property type="evidence" value="ECO:0007669"/>
    <property type="project" value="InterPro"/>
</dbReference>
<feature type="coiled-coil region" evidence="1">
    <location>
        <begin position="301"/>
        <end position="373"/>
    </location>
</feature>
<organism evidence="3">
    <name type="scientific">freshwater metagenome</name>
    <dbReference type="NCBI Taxonomy" id="449393"/>
    <lineage>
        <taxon>unclassified sequences</taxon>
        <taxon>metagenomes</taxon>
        <taxon>ecological metagenomes</taxon>
    </lineage>
</organism>
<reference evidence="3" key="1">
    <citation type="submission" date="2020-05" db="EMBL/GenBank/DDBJ databases">
        <authorList>
            <person name="Chiriac C."/>
            <person name="Salcher M."/>
            <person name="Ghai R."/>
            <person name="Kavagutti S V."/>
        </authorList>
    </citation>
    <scope>NUCLEOTIDE SEQUENCE</scope>
</reference>
<sequence>MAFVVLNPGDCKGENDKVLPFESIEQDNRNLLKGIMKKYIVFALSFTLLFTTTSSSAVEFGQDATGDPNAVKVGGASGFLYSERIVLTVGHVIEGSGGIAWLERDGVIYQPGIVTIAGQKQYKVKQVLMPSTYVTPDYRNNIIIDDNAIIILSEDIPMTKKAAFATEEQMQRFTRDKSKVELVGYGITNGSQRDSLSPINNRAPNKLTSTLISPEAVLQFYRQYPNVEWKRINKPGVYGIVQHRELKQSHICDGDSGSVFFVEENNVRYVLGTTGLGLINDNCSVPERWSGFPSMSWIDPNSKLRDLLKTAEKIVEEDKKRESAIAEEIRLAAELKAKQEAEAKARQEAEVKAKEWQANREAEAKAKKEAEAAAAADVKVKQQAEAMAAVIKKTTIACSKGKLVKKVTGFKPVCPKGYKKK</sequence>
<evidence type="ECO:0000256" key="1">
    <source>
        <dbReference type="SAM" id="Coils"/>
    </source>
</evidence>
<proteinExistence type="predicted"/>